<protein>
    <submittedName>
        <fullName evidence="3">Uncharacterized protein</fullName>
    </submittedName>
</protein>
<feature type="region of interest" description="Disordered" evidence="1">
    <location>
        <begin position="66"/>
        <end position="122"/>
    </location>
</feature>
<evidence type="ECO:0000256" key="2">
    <source>
        <dbReference type="SAM" id="Phobius"/>
    </source>
</evidence>
<dbReference type="Proteomes" id="UP000281726">
    <property type="component" value="Unassembled WGS sequence"/>
</dbReference>
<dbReference type="AlphaFoldDB" id="A0A3A9YXD8"/>
<feature type="compositionally biased region" description="Pro residues" evidence="1">
    <location>
        <begin position="77"/>
        <end position="91"/>
    </location>
</feature>
<evidence type="ECO:0000256" key="1">
    <source>
        <dbReference type="SAM" id="MobiDB-lite"/>
    </source>
</evidence>
<evidence type="ECO:0000313" key="3">
    <source>
        <dbReference type="EMBL" id="RKN39917.1"/>
    </source>
</evidence>
<feature type="transmembrane region" description="Helical" evidence="2">
    <location>
        <begin position="37"/>
        <end position="61"/>
    </location>
</feature>
<proteinExistence type="predicted"/>
<keyword evidence="4" id="KW-1185">Reference proteome</keyword>
<name>A0A3A9YXD8_9ACTN</name>
<keyword evidence="2" id="KW-0812">Transmembrane</keyword>
<dbReference type="RefSeq" id="WP_120731669.1">
    <property type="nucleotide sequence ID" value="NZ_RBAK01000015.1"/>
</dbReference>
<reference evidence="3 4" key="1">
    <citation type="journal article" date="2004" name="Syst. Appl. Microbiol.">
        <title>Cryptoendolithic actinomycetes from antarctic sandstone rock samples: Micromonospora endolithica sp. nov. and two isolates related to Micromonospora coerulea Jensen 1932.</title>
        <authorList>
            <person name="Hirsch P."/>
            <person name="Mevs U."/>
            <person name="Kroppenstedt R.M."/>
            <person name="Schumann P."/>
            <person name="Stackebrandt E."/>
        </authorList>
    </citation>
    <scope>NUCLEOTIDE SEQUENCE [LARGE SCALE GENOMIC DNA]</scope>
    <source>
        <strain evidence="3 4">JCM 12677</strain>
    </source>
</reference>
<accession>A0A3A9YXD8</accession>
<organism evidence="3 4">
    <name type="scientific">Micromonospora endolithica</name>
    <dbReference type="NCBI Taxonomy" id="230091"/>
    <lineage>
        <taxon>Bacteria</taxon>
        <taxon>Bacillati</taxon>
        <taxon>Actinomycetota</taxon>
        <taxon>Actinomycetes</taxon>
        <taxon>Micromonosporales</taxon>
        <taxon>Micromonosporaceae</taxon>
        <taxon>Micromonospora</taxon>
    </lineage>
</organism>
<comment type="caution">
    <text evidence="3">The sequence shown here is derived from an EMBL/GenBank/DDBJ whole genome shotgun (WGS) entry which is preliminary data.</text>
</comment>
<sequence length="303" mass="32745">MSRDLPDLYRSLAADADEGGLAVPETIRRYADRRARVRAAGGALVVALLVGGVAAGIQLGLPGGRTSTLPATTPTPAVTPTPSTPPPPTATPTPSRSVPSGTPSAPATTASTRPPRTPTSIPDRAFFVPPAAYLKGEPTFTDGEHLPDPCGEQPDDQIVQRRSRVIMYHLKPNQPDEYVPDGSYTHSVTIHRPGTADDWMDDLRQLVRDCPRQDMGQGVVSRQRLLDGGAYGEETVLFEMRTPARTDSGEPAAGETVRLVRAVRVGDVVTVLWERGWESTSTVRSQFDDYSRRAERAVEAWLD</sequence>
<gene>
    <name evidence="3" type="ORF">D7223_27615</name>
</gene>
<keyword evidence="2" id="KW-1133">Transmembrane helix</keyword>
<keyword evidence="2" id="KW-0472">Membrane</keyword>
<evidence type="ECO:0000313" key="4">
    <source>
        <dbReference type="Proteomes" id="UP000281726"/>
    </source>
</evidence>
<dbReference type="OrthoDB" id="3404853at2"/>
<feature type="compositionally biased region" description="Low complexity" evidence="1">
    <location>
        <begin position="66"/>
        <end position="76"/>
    </location>
</feature>
<feature type="compositionally biased region" description="Low complexity" evidence="1">
    <location>
        <begin position="92"/>
        <end position="120"/>
    </location>
</feature>
<dbReference type="EMBL" id="RBAK01000015">
    <property type="protein sequence ID" value="RKN39917.1"/>
    <property type="molecule type" value="Genomic_DNA"/>
</dbReference>